<dbReference type="InterPro" id="IPR036412">
    <property type="entry name" value="HAD-like_sf"/>
</dbReference>
<sequence length="247" mass="26493">MSSITVSRKAYDTDLVIFDKDGTLLDFEKTWIGIIGELITALGAYTPLTPALKQRVQDALGVSVDDSRVDGNGLMAMGTFAECTALLTYCLYREGIRWDRAHDIVEEVGAAVFGPESRKRHVQAAQGALDLLSMLKSRNIPTAVATNDKRADALVDMELIGALGYIDLVIGADSVDNPKPAPDMIEKICSSMGKDPGRTILIGDTVMDALLGRNAGVMLTIGVSGIVPAEELARHMDVVVTSLRDIT</sequence>
<dbReference type="InterPro" id="IPR050155">
    <property type="entry name" value="HAD-like_hydrolase_sf"/>
</dbReference>
<dbReference type="GO" id="GO:0006281">
    <property type="term" value="P:DNA repair"/>
    <property type="evidence" value="ECO:0007669"/>
    <property type="project" value="TreeGrafter"/>
</dbReference>
<dbReference type="PANTHER" id="PTHR43434">
    <property type="entry name" value="PHOSPHOGLYCOLATE PHOSPHATASE"/>
    <property type="match status" value="1"/>
</dbReference>
<protein>
    <submittedName>
        <fullName evidence="1">Pyrophosphatase PpaX</fullName>
        <ecNumber evidence="1">3.6.1.1</ecNumber>
    </submittedName>
</protein>
<keyword evidence="1" id="KW-0378">Hydrolase</keyword>
<dbReference type="Gene3D" id="1.10.150.240">
    <property type="entry name" value="Putative phosphatase, domain 2"/>
    <property type="match status" value="1"/>
</dbReference>
<evidence type="ECO:0000313" key="1">
    <source>
        <dbReference type="EMBL" id="VFU17320.1"/>
    </source>
</evidence>
<accession>A0A485M5A9</accession>
<gene>
    <name evidence="1" type="primary">ppaX</name>
    <name evidence="1" type="ORF">SCFA_660006</name>
</gene>
<dbReference type="GO" id="GO:0004427">
    <property type="term" value="F:inorganic diphosphate phosphatase activity"/>
    <property type="evidence" value="ECO:0007669"/>
    <property type="project" value="UniProtKB-EC"/>
</dbReference>
<dbReference type="GO" id="GO:0008967">
    <property type="term" value="F:phosphoglycolate phosphatase activity"/>
    <property type="evidence" value="ECO:0007669"/>
    <property type="project" value="TreeGrafter"/>
</dbReference>
<dbReference type="SFLD" id="SFLDS00003">
    <property type="entry name" value="Haloacid_Dehalogenase"/>
    <property type="match status" value="1"/>
</dbReference>
<reference evidence="1" key="1">
    <citation type="submission" date="2019-03" db="EMBL/GenBank/DDBJ databases">
        <authorList>
            <person name="Hao L."/>
        </authorList>
    </citation>
    <scope>NUCLEOTIDE SEQUENCE</scope>
</reference>
<dbReference type="SFLD" id="SFLDG01129">
    <property type="entry name" value="C1.5:_HAD__Beta-PGM__Phosphata"/>
    <property type="match status" value="1"/>
</dbReference>
<dbReference type="Gene3D" id="3.40.50.1000">
    <property type="entry name" value="HAD superfamily/HAD-like"/>
    <property type="match status" value="1"/>
</dbReference>
<name>A0A485M5A9_9ZZZZ</name>
<proteinExistence type="predicted"/>
<dbReference type="PANTHER" id="PTHR43434:SF22">
    <property type="entry name" value="PHOSPHOGLYCOLATE PHOSPHATASE"/>
    <property type="match status" value="1"/>
</dbReference>
<dbReference type="EC" id="3.6.1.1" evidence="1"/>
<organism evidence="1">
    <name type="scientific">anaerobic digester metagenome</name>
    <dbReference type="NCBI Taxonomy" id="1263854"/>
    <lineage>
        <taxon>unclassified sequences</taxon>
        <taxon>metagenomes</taxon>
        <taxon>ecological metagenomes</taxon>
    </lineage>
</organism>
<dbReference type="AlphaFoldDB" id="A0A485M5A9"/>
<dbReference type="PRINTS" id="PR00413">
    <property type="entry name" value="HADHALOGNASE"/>
</dbReference>
<dbReference type="Pfam" id="PF00702">
    <property type="entry name" value="Hydrolase"/>
    <property type="match status" value="1"/>
</dbReference>
<dbReference type="InterPro" id="IPR023214">
    <property type="entry name" value="HAD_sf"/>
</dbReference>
<dbReference type="InterPro" id="IPR023198">
    <property type="entry name" value="PGP-like_dom2"/>
</dbReference>
<dbReference type="SUPFAM" id="SSF56784">
    <property type="entry name" value="HAD-like"/>
    <property type="match status" value="1"/>
</dbReference>
<dbReference type="EMBL" id="CAADRM010000132">
    <property type="protein sequence ID" value="VFU17320.1"/>
    <property type="molecule type" value="Genomic_DNA"/>
</dbReference>
<dbReference type="InterPro" id="IPR006439">
    <property type="entry name" value="HAD-SF_hydro_IA"/>
</dbReference>